<dbReference type="EMBL" id="FQWZ01000005">
    <property type="protein sequence ID" value="SHH08597.1"/>
    <property type="molecule type" value="Genomic_DNA"/>
</dbReference>
<evidence type="ECO:0000313" key="2">
    <source>
        <dbReference type="EMBL" id="SHH08597.1"/>
    </source>
</evidence>
<dbReference type="PANTHER" id="PTHR13832">
    <property type="entry name" value="PROTEIN PHOSPHATASE 2C"/>
    <property type="match status" value="1"/>
</dbReference>
<dbReference type="InterPro" id="IPR001932">
    <property type="entry name" value="PPM-type_phosphatase-like_dom"/>
</dbReference>
<evidence type="ECO:0000313" key="3">
    <source>
        <dbReference type="Proteomes" id="UP000199758"/>
    </source>
</evidence>
<evidence type="ECO:0000259" key="1">
    <source>
        <dbReference type="PROSITE" id="PS51746"/>
    </source>
</evidence>
<proteinExistence type="predicted"/>
<dbReference type="PROSITE" id="PS51746">
    <property type="entry name" value="PPM_2"/>
    <property type="match status" value="1"/>
</dbReference>
<dbReference type="InterPro" id="IPR036457">
    <property type="entry name" value="PPM-type-like_dom_sf"/>
</dbReference>
<dbReference type="InterPro" id="IPR015655">
    <property type="entry name" value="PP2C"/>
</dbReference>
<accession>A0A1M5Q2U4</accession>
<dbReference type="CDD" id="cd00143">
    <property type="entry name" value="PP2Cc"/>
    <property type="match status" value="1"/>
</dbReference>
<organism evidence="2 3">
    <name type="scientific">Hydrocarboniphaga daqingensis</name>
    <dbReference type="NCBI Taxonomy" id="490188"/>
    <lineage>
        <taxon>Bacteria</taxon>
        <taxon>Pseudomonadati</taxon>
        <taxon>Pseudomonadota</taxon>
        <taxon>Gammaproteobacteria</taxon>
        <taxon>Nevskiales</taxon>
        <taxon>Nevskiaceae</taxon>
        <taxon>Hydrocarboniphaga</taxon>
    </lineage>
</organism>
<dbReference type="Gene3D" id="3.60.40.10">
    <property type="entry name" value="PPM-type phosphatase domain"/>
    <property type="match status" value="1"/>
</dbReference>
<protein>
    <submittedName>
        <fullName evidence="2">Protein phosphatase</fullName>
    </submittedName>
</protein>
<dbReference type="PANTHER" id="PTHR13832:SF827">
    <property type="entry name" value="PROTEIN PHOSPHATASE 1L"/>
    <property type="match status" value="1"/>
</dbReference>
<dbReference type="SMART" id="SM00332">
    <property type="entry name" value="PP2Cc"/>
    <property type="match status" value="1"/>
</dbReference>
<dbReference type="Proteomes" id="UP000199758">
    <property type="component" value="Unassembled WGS sequence"/>
</dbReference>
<dbReference type="NCBIfam" id="NF033484">
    <property type="entry name" value="Stp1_PP2C_phos"/>
    <property type="match status" value="1"/>
</dbReference>
<gene>
    <name evidence="2" type="ORF">SAMN04488068_2487</name>
</gene>
<dbReference type="SUPFAM" id="SSF81606">
    <property type="entry name" value="PP2C-like"/>
    <property type="match status" value="1"/>
</dbReference>
<reference evidence="2 3" key="1">
    <citation type="submission" date="2016-11" db="EMBL/GenBank/DDBJ databases">
        <authorList>
            <person name="Jaros S."/>
            <person name="Januszkiewicz K."/>
            <person name="Wedrychowicz H."/>
        </authorList>
    </citation>
    <scope>NUCLEOTIDE SEQUENCE [LARGE SCALE GENOMIC DNA]</scope>
    <source>
        <strain evidence="2 3">CGMCC 1.7049</strain>
    </source>
</reference>
<dbReference type="AlphaFoldDB" id="A0A1M5Q2U4"/>
<dbReference type="RefSeq" id="WP_072897972.1">
    <property type="nucleotide sequence ID" value="NZ_FQWZ01000005.1"/>
</dbReference>
<sequence length="275" mass="30524">MQSKPRLATALATHTGRVRTNNEDSVAEAPELGLIVLADGMGGHNAGEVASSIAVHATVEVVRHYWHDPELQPEQKPAARALLLERALRTAHERIRERAIGDAEHCAGMGTTATCCLIYGDRLTIAHIGDSRAYRLRDHRLTQLTRDHSVIEQLIEQGLYNRETASRLVRKNLVTRALGVEASVRIDVLNEDVRLHDLFLICSDGLTDMLSDETISCILDQPRMAASDLARQLVDQALASGGHDNVTVAIARVESTESLDRWHHRLRRWLSARAH</sequence>
<feature type="domain" description="PPM-type phosphatase" evidence="1">
    <location>
        <begin position="8"/>
        <end position="253"/>
    </location>
</feature>
<keyword evidence="3" id="KW-1185">Reference proteome</keyword>
<dbReference type="STRING" id="490188.SAMN04488068_2487"/>
<dbReference type="SMART" id="SM00331">
    <property type="entry name" value="PP2C_SIG"/>
    <property type="match status" value="1"/>
</dbReference>
<dbReference type="GO" id="GO:0004722">
    <property type="term" value="F:protein serine/threonine phosphatase activity"/>
    <property type="evidence" value="ECO:0007669"/>
    <property type="project" value="InterPro"/>
</dbReference>
<name>A0A1M5Q2U4_9GAMM</name>
<dbReference type="OrthoDB" id="9801841at2"/>
<dbReference type="Pfam" id="PF13672">
    <property type="entry name" value="PP2C_2"/>
    <property type="match status" value="1"/>
</dbReference>